<evidence type="ECO:0000313" key="2">
    <source>
        <dbReference type="EMBL" id="NJP50911.1"/>
    </source>
</evidence>
<name>A0ABX1AB69_9ACTN</name>
<accession>A0ABX1AB69</accession>
<feature type="region of interest" description="Disordered" evidence="1">
    <location>
        <begin position="21"/>
        <end position="44"/>
    </location>
</feature>
<dbReference type="Proteomes" id="UP000730591">
    <property type="component" value="Unassembled WGS sequence"/>
</dbReference>
<evidence type="ECO:0000256" key="1">
    <source>
        <dbReference type="SAM" id="MobiDB-lite"/>
    </source>
</evidence>
<keyword evidence="3" id="KW-1185">Reference proteome</keyword>
<proteinExistence type="predicted"/>
<dbReference type="EMBL" id="JAATEM010000013">
    <property type="protein sequence ID" value="NJP50911.1"/>
    <property type="molecule type" value="Genomic_DNA"/>
</dbReference>
<evidence type="ECO:0000313" key="3">
    <source>
        <dbReference type="Proteomes" id="UP000730591"/>
    </source>
</evidence>
<protein>
    <submittedName>
        <fullName evidence="2">Uncharacterized protein</fullName>
    </submittedName>
</protein>
<gene>
    <name evidence="2" type="ORF">HCJ93_12720</name>
</gene>
<reference evidence="2 3" key="1">
    <citation type="submission" date="2020-03" db="EMBL/GenBank/DDBJ databases">
        <title>WGS of actinomycetes isolated from Thailand.</title>
        <authorList>
            <person name="Thawai C."/>
        </authorList>
    </citation>
    <scope>NUCLEOTIDE SEQUENCE [LARGE SCALE GENOMIC DNA]</scope>
    <source>
        <strain evidence="2 3">SBST2-5</strain>
    </source>
</reference>
<organism evidence="2 3">
    <name type="scientific">Streptomyces composti</name>
    <dbReference type="NCBI Taxonomy" id="2720025"/>
    <lineage>
        <taxon>Bacteria</taxon>
        <taxon>Bacillati</taxon>
        <taxon>Actinomycetota</taxon>
        <taxon>Actinomycetes</taxon>
        <taxon>Kitasatosporales</taxon>
        <taxon>Streptomycetaceae</taxon>
        <taxon>Streptomyces</taxon>
    </lineage>
</organism>
<comment type="caution">
    <text evidence="2">The sequence shown here is derived from an EMBL/GenBank/DDBJ whole genome shotgun (WGS) entry which is preliminary data.</text>
</comment>
<sequence>MTTEHDRPFDLREALATVEGALSAPVPGSGPAARDSDPATGEWAGTRGEGFLLLPLWEGPWLTGVYGADWNAAEERAEAHLAALTEELDQRWGAHRTVSLRVPLFLTRSGPRPPLPEPYRTLAELDYFGDLTVWGPLRPSGTGPRWLALSLQQPDGDAPMVLTALITTRPLEELPDPAET</sequence>
<dbReference type="RefSeq" id="WP_167994353.1">
    <property type="nucleotide sequence ID" value="NZ_JAATEM010000013.1"/>
</dbReference>